<accession>A0A1G9IMQ1</accession>
<dbReference type="RefSeq" id="WP_244520851.1">
    <property type="nucleotide sequence ID" value="NZ_FNEK01000075.1"/>
</dbReference>
<protein>
    <submittedName>
        <fullName evidence="1">Uncharacterized protein</fullName>
    </submittedName>
</protein>
<reference evidence="1 2" key="1">
    <citation type="submission" date="2016-10" db="EMBL/GenBank/DDBJ databases">
        <authorList>
            <person name="de Groot N.N."/>
        </authorList>
    </citation>
    <scope>NUCLEOTIDE SEQUENCE [LARGE SCALE GENOMIC DNA]</scope>
    <source>
        <strain evidence="1 2">DSM 25294</strain>
    </source>
</reference>
<name>A0A1G9IMQ1_9RHOB</name>
<dbReference type="Proteomes" id="UP000199382">
    <property type="component" value="Unassembled WGS sequence"/>
</dbReference>
<gene>
    <name evidence="1" type="ORF">SAMN04488026_107517</name>
</gene>
<proteinExistence type="predicted"/>
<organism evidence="1 2">
    <name type="scientific">Aliiruegeria lutimaris</name>
    <dbReference type="NCBI Taxonomy" id="571298"/>
    <lineage>
        <taxon>Bacteria</taxon>
        <taxon>Pseudomonadati</taxon>
        <taxon>Pseudomonadota</taxon>
        <taxon>Alphaproteobacteria</taxon>
        <taxon>Rhodobacterales</taxon>
        <taxon>Roseobacteraceae</taxon>
        <taxon>Aliiruegeria</taxon>
    </lineage>
</organism>
<dbReference type="AlphaFoldDB" id="A0A1G9IMQ1"/>
<evidence type="ECO:0000313" key="2">
    <source>
        <dbReference type="Proteomes" id="UP000199382"/>
    </source>
</evidence>
<evidence type="ECO:0000313" key="1">
    <source>
        <dbReference type="EMBL" id="SDL26538.1"/>
    </source>
</evidence>
<keyword evidence="2" id="KW-1185">Reference proteome</keyword>
<dbReference type="EMBL" id="FNEK01000075">
    <property type="protein sequence ID" value="SDL26538.1"/>
    <property type="molecule type" value="Genomic_DNA"/>
</dbReference>
<sequence length="158" mass="17974">MSRVLAFVAARRRVAYVFLVDGNVRDWRVSEKAAKSSRDAAELTQVWINGFTPDILVTEKIDEDFRKGPRVKAIVRAIANIAAHNYLLDVSVKREQRYRNKYEEAEALAALHPEIAAWLPKKRRFFDHEPRNIVLFEALSLAQAVLDDPSVNLAKAMG</sequence>